<dbReference type="FunFam" id="2.40.420.20:FF:000006">
    <property type="entry name" value="RND family efflux transporter MFP subunit"/>
    <property type="match status" value="1"/>
</dbReference>
<feature type="domain" description="YknX-like C-terminal permuted SH3-like" evidence="10">
    <location>
        <begin position="346"/>
        <end position="412"/>
    </location>
</feature>
<dbReference type="SUPFAM" id="SSF111369">
    <property type="entry name" value="HlyD-like secretion proteins"/>
    <property type="match status" value="2"/>
</dbReference>
<keyword evidence="7" id="KW-0732">Signal</keyword>
<dbReference type="PANTHER" id="PTHR30469">
    <property type="entry name" value="MULTIDRUG RESISTANCE PROTEIN MDTA"/>
    <property type="match status" value="1"/>
</dbReference>
<dbReference type="InterPro" id="IPR058792">
    <property type="entry name" value="Beta-barrel_RND_2"/>
</dbReference>
<comment type="similarity">
    <text evidence="1">Belongs to the membrane fusion protein (MFP) (TC 8.A.1) family.</text>
</comment>
<feature type="coiled-coil region" evidence="6">
    <location>
        <begin position="97"/>
        <end position="131"/>
    </location>
</feature>
<keyword evidence="4" id="KW-0105">Cadmium resistance</keyword>
<reference evidence="11 12" key="1">
    <citation type="submission" date="2019-10" db="EMBL/GenBank/DDBJ databases">
        <title>Comparative genomics of sulfur disproportionating microorganisms.</title>
        <authorList>
            <person name="Ward L.M."/>
            <person name="Bertran E."/>
            <person name="Johnston D."/>
        </authorList>
    </citation>
    <scope>NUCLEOTIDE SEQUENCE [LARGE SCALE GENOMIC DNA]</scope>
    <source>
        <strain evidence="11 12">DSM 14055</strain>
    </source>
</reference>
<evidence type="ECO:0000256" key="3">
    <source>
        <dbReference type="ARBA" id="ARBA00022833"/>
    </source>
</evidence>
<keyword evidence="6" id="KW-0175">Coiled coil</keyword>
<evidence type="ECO:0000259" key="8">
    <source>
        <dbReference type="Pfam" id="PF25954"/>
    </source>
</evidence>
<evidence type="ECO:0000256" key="1">
    <source>
        <dbReference type="ARBA" id="ARBA00009477"/>
    </source>
</evidence>
<dbReference type="GO" id="GO:0015562">
    <property type="term" value="F:efflux transmembrane transporter activity"/>
    <property type="evidence" value="ECO:0007669"/>
    <property type="project" value="TreeGrafter"/>
</dbReference>
<dbReference type="RefSeq" id="WP_152945461.1">
    <property type="nucleotide sequence ID" value="NZ_WHYR01000008.1"/>
</dbReference>
<dbReference type="Gene3D" id="2.40.420.20">
    <property type="match status" value="1"/>
</dbReference>
<sequence length="414" mass="43347">MFGKGKLILLAVLLAVVVVAAGCGKKQPVQQAEAGPVTVSTAKAATGLLENGTLVSGKLEAESSANVVPKVAGKVARVHVDVGSRVSAGQVLVTLENKDLADRVTQAEAGVAQAEAALAQAQAKVTQAQEVIQADQSSLASAQARFEVAEANYRRGQQLLAAGAMSQADFERYELDYKNAKDSVNQAASKLQVDQAGIQVAQAGVQQAQAGLDAARAQLALARQAYEDSFIRAPFTGVVTARNVNPGEMAATTPVVTLVNLDRVEVKAMVGEGVINQLKQGQKVQVKVSAVSEQPFEGVITSISPAADPTTKAFPIKVEIANPKNILKPGMFAEVQLPAANQKELLVPREAVVKEGEKNFVWVVQDGRVSRREIQVGESDGKNMVVTSGLSEGEEVVTAGQESLQEGAPVTVKN</sequence>
<comment type="caution">
    <text evidence="11">The sequence shown here is derived from an EMBL/GenBank/DDBJ whole genome shotgun (WGS) entry which is preliminary data.</text>
</comment>
<dbReference type="Pfam" id="PF25973">
    <property type="entry name" value="BSH_CzcB"/>
    <property type="match status" value="1"/>
</dbReference>
<evidence type="ECO:0000256" key="6">
    <source>
        <dbReference type="SAM" id="Coils"/>
    </source>
</evidence>
<dbReference type="FunFam" id="2.40.30.170:FF:000010">
    <property type="entry name" value="Efflux RND transporter periplasmic adaptor subunit"/>
    <property type="match status" value="1"/>
</dbReference>
<dbReference type="GO" id="GO:0046686">
    <property type="term" value="P:response to cadmium ion"/>
    <property type="evidence" value="ECO:0007669"/>
    <property type="project" value="UniProtKB-KW"/>
</dbReference>
<dbReference type="Pfam" id="PF25954">
    <property type="entry name" value="Beta-barrel_RND_2"/>
    <property type="match status" value="1"/>
</dbReference>
<evidence type="ECO:0000256" key="4">
    <source>
        <dbReference type="ARBA" id="ARBA00043263"/>
    </source>
</evidence>
<evidence type="ECO:0000259" key="10">
    <source>
        <dbReference type="Pfam" id="PF25989"/>
    </source>
</evidence>
<proteinExistence type="inferred from homology"/>
<evidence type="ECO:0000256" key="7">
    <source>
        <dbReference type="SAM" id="SignalP"/>
    </source>
</evidence>
<feature type="signal peptide" evidence="7">
    <location>
        <begin position="1"/>
        <end position="20"/>
    </location>
</feature>
<dbReference type="GO" id="GO:1990281">
    <property type="term" value="C:efflux pump complex"/>
    <property type="evidence" value="ECO:0007669"/>
    <property type="project" value="TreeGrafter"/>
</dbReference>
<evidence type="ECO:0000259" key="9">
    <source>
        <dbReference type="Pfam" id="PF25973"/>
    </source>
</evidence>
<dbReference type="InterPro" id="IPR006143">
    <property type="entry name" value="RND_pump_MFP"/>
</dbReference>
<dbReference type="Pfam" id="PF25989">
    <property type="entry name" value="YknX_C"/>
    <property type="match status" value="1"/>
</dbReference>
<feature type="coiled-coil region" evidence="6">
    <location>
        <begin position="170"/>
        <end position="225"/>
    </location>
</feature>
<dbReference type="Gene3D" id="2.40.30.170">
    <property type="match status" value="1"/>
</dbReference>
<keyword evidence="2" id="KW-0813">Transport</keyword>
<evidence type="ECO:0000256" key="2">
    <source>
        <dbReference type="ARBA" id="ARBA00022448"/>
    </source>
</evidence>
<accession>A0A6N7INN7</accession>
<keyword evidence="3" id="KW-0862">Zinc</keyword>
<evidence type="ECO:0000256" key="5">
    <source>
        <dbReference type="ARBA" id="ARBA00058766"/>
    </source>
</evidence>
<dbReference type="OrthoDB" id="9810430at2"/>
<dbReference type="NCBIfam" id="TIGR01730">
    <property type="entry name" value="RND_mfp"/>
    <property type="match status" value="1"/>
</dbReference>
<dbReference type="Gene3D" id="2.40.50.100">
    <property type="match status" value="1"/>
</dbReference>
<dbReference type="Proteomes" id="UP000441717">
    <property type="component" value="Unassembled WGS sequence"/>
</dbReference>
<comment type="function">
    <text evidence="5">CzcA and CzcB together would act in zinc efflux nearly as effectively as the complete czc efflux system (CzcABC). The CzcB protein is thought to funnel zinc cations to the CzcA transport protein.</text>
</comment>
<keyword evidence="12" id="KW-1185">Reference proteome</keyword>
<dbReference type="InterPro" id="IPR058647">
    <property type="entry name" value="BSH_CzcB-like"/>
</dbReference>
<dbReference type="AlphaFoldDB" id="A0A6N7INN7"/>
<dbReference type="PROSITE" id="PS51257">
    <property type="entry name" value="PROKAR_LIPOPROTEIN"/>
    <property type="match status" value="1"/>
</dbReference>
<feature type="domain" description="CusB-like beta-barrel" evidence="8">
    <location>
        <begin position="266"/>
        <end position="339"/>
    </location>
</feature>
<feature type="domain" description="CzcB-like barrel-sandwich hybrid" evidence="9">
    <location>
        <begin position="64"/>
        <end position="253"/>
    </location>
</feature>
<gene>
    <name evidence="11" type="ORF">GFC01_04525</name>
</gene>
<dbReference type="Gene3D" id="1.10.287.470">
    <property type="entry name" value="Helix hairpin bin"/>
    <property type="match status" value="2"/>
</dbReference>
<dbReference type="InterPro" id="IPR058637">
    <property type="entry name" value="YknX-like_C"/>
</dbReference>
<organism evidence="11 12">
    <name type="scientific">Desulfofundulus thermobenzoicus</name>
    <dbReference type="NCBI Taxonomy" id="29376"/>
    <lineage>
        <taxon>Bacteria</taxon>
        <taxon>Bacillati</taxon>
        <taxon>Bacillota</taxon>
        <taxon>Clostridia</taxon>
        <taxon>Eubacteriales</taxon>
        <taxon>Peptococcaceae</taxon>
        <taxon>Desulfofundulus</taxon>
    </lineage>
</organism>
<evidence type="ECO:0000313" key="11">
    <source>
        <dbReference type="EMBL" id="MQL51540.1"/>
    </source>
</evidence>
<protein>
    <submittedName>
        <fullName evidence="11">Efflux RND transporter periplasmic adaptor subunit</fullName>
    </submittedName>
</protein>
<feature type="chain" id="PRO_5039267295" evidence="7">
    <location>
        <begin position="21"/>
        <end position="414"/>
    </location>
</feature>
<evidence type="ECO:0000313" key="12">
    <source>
        <dbReference type="Proteomes" id="UP000441717"/>
    </source>
</evidence>
<name>A0A6N7INN7_9FIRM</name>
<dbReference type="EMBL" id="WHYR01000008">
    <property type="protein sequence ID" value="MQL51540.1"/>
    <property type="molecule type" value="Genomic_DNA"/>
</dbReference>